<evidence type="ECO:0000313" key="2">
    <source>
        <dbReference type="Proteomes" id="UP000029725"/>
    </source>
</evidence>
<dbReference type="HOGENOM" id="CLU_850165_0_0_1"/>
<dbReference type="GO" id="GO:0043332">
    <property type="term" value="C:mating projection tip"/>
    <property type="evidence" value="ECO:0007669"/>
    <property type="project" value="TreeGrafter"/>
</dbReference>
<dbReference type="InterPro" id="IPR053026">
    <property type="entry name" value="CDC42_GEF"/>
</dbReference>
<proteinExistence type="predicted"/>
<dbReference type="GO" id="GO:0030010">
    <property type="term" value="P:establishment of cell polarity"/>
    <property type="evidence" value="ECO:0007669"/>
    <property type="project" value="TreeGrafter"/>
</dbReference>
<dbReference type="GO" id="GO:0005634">
    <property type="term" value="C:nucleus"/>
    <property type="evidence" value="ECO:0007669"/>
    <property type="project" value="TreeGrafter"/>
</dbReference>
<protein>
    <submittedName>
        <fullName evidence="1">Uncharacterized protein</fullName>
    </submittedName>
</protein>
<dbReference type="InterPro" id="IPR011993">
    <property type="entry name" value="PH-like_dom_sf"/>
</dbReference>
<dbReference type="Gene3D" id="2.30.29.30">
    <property type="entry name" value="Pleckstrin-homology domain (PH domain)/Phosphotyrosine-binding domain (PTB)"/>
    <property type="match status" value="1"/>
</dbReference>
<dbReference type="GeneID" id="25260435"/>
<dbReference type="EMBL" id="JMKJ01000555">
    <property type="protein sequence ID" value="KGG50691.1"/>
    <property type="molecule type" value="Genomic_DNA"/>
</dbReference>
<keyword evidence="2" id="KW-1185">Reference proteome</keyword>
<dbReference type="SUPFAM" id="SSF54277">
    <property type="entry name" value="CAD &amp; PB1 domains"/>
    <property type="match status" value="1"/>
</dbReference>
<dbReference type="OrthoDB" id="1594986at2759"/>
<sequence length="327" mass="37363">MKKIADQVNEEKRKAENIQVMEELRGSVQNWGMGYSVDSFKPLQLYGTLPVKFDTSTEEKQMHVFVFEKALLLGKSSNKQAGVLSSSNLSIIECIEKNFVTNIQNDSKDDNLQLKIYWHAEKIRWLSLSFINEEVFKKWYLSLIRLTSQHDEHHKSVQNTSAAVATAADLKPSNKLARETISQEKATRRKSKLKKLLGSPNIKSSSQIITDEYSLEERETPSSRLPSIESVMNPPQQRLVKIITSTFAKLAVLPSDDDFEVLKEFLSSAFSTSSKQFSIFYRDRQKDALLLESDADLELACKDWFESDRLEGAFPLILKSDDEEPNR</sequence>
<dbReference type="AlphaFoldDB" id="A0A098VSH3"/>
<dbReference type="RefSeq" id="XP_013237118.1">
    <property type="nucleotide sequence ID" value="XM_013381664.1"/>
</dbReference>
<comment type="caution">
    <text evidence="1">The sequence shown here is derived from an EMBL/GenBank/DDBJ whole genome shotgun (WGS) entry which is preliminary data.</text>
</comment>
<dbReference type="Pfam" id="PF15411">
    <property type="entry name" value="PH_10"/>
    <property type="match status" value="1"/>
</dbReference>
<dbReference type="Proteomes" id="UP000029725">
    <property type="component" value="Unassembled WGS sequence"/>
</dbReference>
<dbReference type="GO" id="GO:0000935">
    <property type="term" value="C:division septum"/>
    <property type="evidence" value="ECO:0007669"/>
    <property type="project" value="TreeGrafter"/>
</dbReference>
<evidence type="ECO:0000313" key="1">
    <source>
        <dbReference type="EMBL" id="KGG50691.1"/>
    </source>
</evidence>
<reference evidence="1 2" key="1">
    <citation type="submission" date="2014-04" db="EMBL/GenBank/DDBJ databases">
        <title>A new species of microsporidia sheds light on the evolution of extreme parasitism.</title>
        <authorList>
            <person name="Haag K.L."/>
            <person name="James T.Y."/>
            <person name="Larsson R."/>
            <person name="Schaer T.M."/>
            <person name="Refardt D."/>
            <person name="Pombert J.-F."/>
            <person name="Ebert D."/>
        </authorList>
    </citation>
    <scope>NUCLEOTIDE SEQUENCE [LARGE SCALE GENOMIC DNA]</scope>
    <source>
        <strain evidence="1 2">UGP3</strain>
        <tissue evidence="1">Spores</tissue>
    </source>
</reference>
<dbReference type="GO" id="GO:0031106">
    <property type="term" value="P:septin ring organization"/>
    <property type="evidence" value="ECO:0007669"/>
    <property type="project" value="TreeGrafter"/>
</dbReference>
<gene>
    <name evidence="1" type="ORF">DI09_5p380</name>
</gene>
<dbReference type="PANTHER" id="PTHR47339:SF1">
    <property type="entry name" value="CELL DIVISION CONTROL PROTEIN 24"/>
    <property type="match status" value="1"/>
</dbReference>
<dbReference type="GO" id="GO:0005737">
    <property type="term" value="C:cytoplasm"/>
    <property type="evidence" value="ECO:0007669"/>
    <property type="project" value="TreeGrafter"/>
</dbReference>
<dbReference type="SUPFAM" id="SSF50729">
    <property type="entry name" value="PH domain-like"/>
    <property type="match status" value="1"/>
</dbReference>
<dbReference type="VEuPathDB" id="MicrosporidiaDB:DI09_5p380"/>
<organism evidence="1 2">
    <name type="scientific">Mitosporidium daphniae</name>
    <dbReference type="NCBI Taxonomy" id="1485682"/>
    <lineage>
        <taxon>Eukaryota</taxon>
        <taxon>Fungi</taxon>
        <taxon>Fungi incertae sedis</taxon>
        <taxon>Microsporidia</taxon>
        <taxon>Mitosporidium</taxon>
    </lineage>
</organism>
<name>A0A098VSH3_9MICR</name>
<accession>A0A098VSH3</accession>
<dbReference type="PANTHER" id="PTHR47339">
    <property type="entry name" value="CELL DIVISION CONTROL PROTEIN 24"/>
    <property type="match status" value="1"/>
</dbReference>